<organism evidence="2 3">
    <name type="scientific">Ranatra chinensis</name>
    <dbReference type="NCBI Taxonomy" id="642074"/>
    <lineage>
        <taxon>Eukaryota</taxon>
        <taxon>Metazoa</taxon>
        <taxon>Ecdysozoa</taxon>
        <taxon>Arthropoda</taxon>
        <taxon>Hexapoda</taxon>
        <taxon>Insecta</taxon>
        <taxon>Pterygota</taxon>
        <taxon>Neoptera</taxon>
        <taxon>Paraneoptera</taxon>
        <taxon>Hemiptera</taxon>
        <taxon>Heteroptera</taxon>
        <taxon>Panheteroptera</taxon>
        <taxon>Nepomorpha</taxon>
        <taxon>Nepidae</taxon>
        <taxon>Ranatrinae</taxon>
        <taxon>Ranatra</taxon>
    </lineage>
</organism>
<feature type="compositionally biased region" description="Pro residues" evidence="1">
    <location>
        <begin position="720"/>
        <end position="729"/>
    </location>
</feature>
<dbReference type="AlphaFoldDB" id="A0ABD0YI88"/>
<reference evidence="2 3" key="1">
    <citation type="submission" date="2024-07" db="EMBL/GenBank/DDBJ databases">
        <title>Chromosome-level genome assembly of the water stick insect Ranatra chinensis (Heteroptera: Nepidae).</title>
        <authorList>
            <person name="Liu X."/>
        </authorList>
    </citation>
    <scope>NUCLEOTIDE SEQUENCE [LARGE SCALE GENOMIC DNA]</scope>
    <source>
        <strain evidence="2">Cailab_2021Rc</strain>
        <tissue evidence="2">Muscle</tissue>
    </source>
</reference>
<name>A0ABD0YI88_9HEMI</name>
<comment type="caution">
    <text evidence="2">The sequence shown here is derived from an EMBL/GenBank/DDBJ whole genome shotgun (WGS) entry which is preliminary data.</text>
</comment>
<feature type="region of interest" description="Disordered" evidence="1">
    <location>
        <begin position="327"/>
        <end position="367"/>
    </location>
</feature>
<feature type="region of interest" description="Disordered" evidence="1">
    <location>
        <begin position="645"/>
        <end position="733"/>
    </location>
</feature>
<feature type="region of interest" description="Disordered" evidence="1">
    <location>
        <begin position="159"/>
        <end position="302"/>
    </location>
</feature>
<evidence type="ECO:0000313" key="3">
    <source>
        <dbReference type="Proteomes" id="UP001558652"/>
    </source>
</evidence>
<feature type="compositionally biased region" description="Basic and acidic residues" evidence="1">
    <location>
        <begin position="242"/>
        <end position="263"/>
    </location>
</feature>
<feature type="compositionally biased region" description="Low complexity" evidence="1">
    <location>
        <begin position="552"/>
        <end position="566"/>
    </location>
</feature>
<gene>
    <name evidence="2" type="ORF">AAG570_003483</name>
</gene>
<proteinExistence type="predicted"/>
<protein>
    <submittedName>
        <fullName evidence="2">Uncharacterized protein</fullName>
    </submittedName>
</protein>
<feature type="compositionally biased region" description="Acidic residues" evidence="1">
    <location>
        <begin position="485"/>
        <end position="496"/>
    </location>
</feature>
<evidence type="ECO:0000256" key="1">
    <source>
        <dbReference type="SAM" id="MobiDB-lite"/>
    </source>
</evidence>
<feature type="compositionally biased region" description="Basic and acidic residues" evidence="1">
    <location>
        <begin position="447"/>
        <end position="458"/>
    </location>
</feature>
<feature type="compositionally biased region" description="Polar residues" evidence="1">
    <location>
        <begin position="398"/>
        <end position="408"/>
    </location>
</feature>
<feature type="compositionally biased region" description="Polar residues" evidence="1">
    <location>
        <begin position="335"/>
        <end position="344"/>
    </location>
</feature>
<dbReference type="EMBL" id="JBFDAA010000014">
    <property type="protein sequence ID" value="KAL1122077.1"/>
    <property type="molecule type" value="Genomic_DNA"/>
</dbReference>
<keyword evidence="3" id="KW-1185">Reference proteome</keyword>
<feature type="compositionally biased region" description="Pro residues" evidence="1">
    <location>
        <begin position="228"/>
        <end position="241"/>
    </location>
</feature>
<dbReference type="Proteomes" id="UP001558652">
    <property type="component" value="Unassembled WGS sequence"/>
</dbReference>
<accession>A0ABD0YI88</accession>
<feature type="region of interest" description="Disordered" evidence="1">
    <location>
        <begin position="746"/>
        <end position="802"/>
    </location>
</feature>
<feature type="compositionally biased region" description="Basic and acidic residues" evidence="1">
    <location>
        <begin position="524"/>
        <end position="542"/>
    </location>
</feature>
<feature type="region of interest" description="Disordered" evidence="1">
    <location>
        <begin position="381"/>
        <end position="583"/>
    </location>
</feature>
<evidence type="ECO:0000313" key="2">
    <source>
        <dbReference type="EMBL" id="KAL1122077.1"/>
    </source>
</evidence>
<feature type="compositionally biased region" description="Basic and acidic residues" evidence="1">
    <location>
        <begin position="353"/>
        <end position="367"/>
    </location>
</feature>
<sequence length="841" mass="93153">MFHKNKKQETTKIDFVVKLVRGSAGNSNIDRIQSFQSKILRTILDEPWYVSYTLHTDLNIPTVRQVFPYPVLELDVPVDGPKRLRTRVVHHLEPIPVASRSALYLPSITRYSCRTTDSGSWGNQGSVPGVKWKRPRVWRPERRLGGVLRVRGGTVWFPAVGGLPLREDPGAAPPRGPRAASRLAEPSCPPDHTPQFGSTFGVGCPKREPDSPRPPPPAVRGGVQVLPPTLPPRTKPKPPLPPKRDELTRLTTVRREQPHRPPHADFPQDDTAESKRYETPETPPPFVQEKKSDDSYFQYDKNPERVSSPVWKLGDNVVEHVLRRNDSFHNRPHHSQGQLLSETNIHPGGDNSASRERAREPPANFEDRLTVESKVNFLENLERQNSARKNPPKDTPPETVNGQVNSRPPVTKSEALPPPPPPEPDPSDYPECLYATINPETKRHHAAEKQSAEDKKPVYAEPVPPPPPPSETFSEASDDSRREDDREESSDSEEGATADIWVRAIDSPVKKPPGQVRNPSVETEQQKPDPKPHIVIENKDGGKVGSESLPCSRPSSRTASRSSSPALFCEKGGEKQSGSKQRISAAEALGVVAKPCPRPPPGNRMKNALEFRRQSLSNLSDSKLSVGSSATSQQLWSSFGECQEYRRHERTRGQSADSRTLQRLRAADGGASTPPAWDNYSSTLSRIGKYAKSSERAATTGGDRPKSTCSCGQHSVQPALPQPPPPPATVPREVGKRTFSVEELTTGRGDFVRGSSRSSLGKSPRVTFALSEDEMGAAGGGDPPRKPIRTSRPTQQDDRYFPHQRLSQNIRNHIWHKPSTPIPRAIKFLYLEHMAVTLPPP</sequence>